<feature type="compositionally biased region" description="Low complexity" evidence="1">
    <location>
        <begin position="296"/>
        <end position="305"/>
    </location>
</feature>
<reference evidence="3" key="2">
    <citation type="submission" date="2015-01" db="EMBL/GenBank/DDBJ databases">
        <title>Evolutionary Origins and Diversification of the Mycorrhizal Mutualists.</title>
        <authorList>
            <consortium name="DOE Joint Genome Institute"/>
            <consortium name="Mycorrhizal Genomics Consortium"/>
            <person name="Kohler A."/>
            <person name="Kuo A."/>
            <person name="Nagy L.G."/>
            <person name="Floudas D."/>
            <person name="Copeland A."/>
            <person name="Barry K.W."/>
            <person name="Cichocki N."/>
            <person name="Veneault-Fourrey C."/>
            <person name="LaButti K."/>
            <person name="Lindquist E.A."/>
            <person name="Lipzen A."/>
            <person name="Lundell T."/>
            <person name="Morin E."/>
            <person name="Murat C."/>
            <person name="Riley R."/>
            <person name="Ohm R."/>
            <person name="Sun H."/>
            <person name="Tunlid A."/>
            <person name="Henrissat B."/>
            <person name="Grigoriev I.V."/>
            <person name="Hibbett D.S."/>
            <person name="Martin F."/>
        </authorList>
    </citation>
    <scope>NUCLEOTIDE SEQUENCE [LARGE SCALE GENOMIC DNA]</scope>
    <source>
        <strain evidence="3">UH-Slu-Lm8-n1</strain>
    </source>
</reference>
<dbReference type="InParanoid" id="A0A0C9Z9H7"/>
<reference evidence="2 3" key="1">
    <citation type="submission" date="2014-04" db="EMBL/GenBank/DDBJ databases">
        <authorList>
            <consortium name="DOE Joint Genome Institute"/>
            <person name="Kuo A."/>
            <person name="Ruytinx J."/>
            <person name="Rineau F."/>
            <person name="Colpaert J."/>
            <person name="Kohler A."/>
            <person name="Nagy L.G."/>
            <person name="Floudas D."/>
            <person name="Copeland A."/>
            <person name="Barry K.W."/>
            <person name="Cichocki N."/>
            <person name="Veneault-Fourrey C."/>
            <person name="LaButti K."/>
            <person name="Lindquist E.A."/>
            <person name="Lipzen A."/>
            <person name="Lundell T."/>
            <person name="Morin E."/>
            <person name="Murat C."/>
            <person name="Sun H."/>
            <person name="Tunlid A."/>
            <person name="Henrissat B."/>
            <person name="Grigoriev I.V."/>
            <person name="Hibbett D.S."/>
            <person name="Martin F."/>
            <person name="Nordberg H.P."/>
            <person name="Cantor M.N."/>
            <person name="Hua S.X."/>
        </authorList>
    </citation>
    <scope>NUCLEOTIDE SEQUENCE [LARGE SCALE GENOMIC DNA]</scope>
    <source>
        <strain evidence="2 3">UH-Slu-Lm8-n1</strain>
    </source>
</reference>
<feature type="compositionally biased region" description="Pro residues" evidence="1">
    <location>
        <begin position="99"/>
        <end position="121"/>
    </location>
</feature>
<evidence type="ECO:0000313" key="3">
    <source>
        <dbReference type="Proteomes" id="UP000054485"/>
    </source>
</evidence>
<evidence type="ECO:0000313" key="2">
    <source>
        <dbReference type="EMBL" id="KIK34150.1"/>
    </source>
</evidence>
<proteinExistence type="predicted"/>
<dbReference type="HOGENOM" id="CLU_440872_0_0_1"/>
<feature type="compositionally biased region" description="Basic residues" evidence="1">
    <location>
        <begin position="286"/>
        <end position="295"/>
    </location>
</feature>
<protein>
    <submittedName>
        <fullName evidence="2">Uncharacterized protein</fullName>
    </submittedName>
</protein>
<keyword evidence="3" id="KW-1185">Reference proteome</keyword>
<gene>
    <name evidence="2" type="ORF">CY34DRAFT_17920</name>
</gene>
<dbReference type="OrthoDB" id="2687077at2759"/>
<feature type="compositionally biased region" description="Low complexity" evidence="1">
    <location>
        <begin position="122"/>
        <end position="131"/>
    </location>
</feature>
<dbReference type="EMBL" id="KN835801">
    <property type="protein sequence ID" value="KIK34150.1"/>
    <property type="molecule type" value="Genomic_DNA"/>
</dbReference>
<organism evidence="2 3">
    <name type="scientific">Suillus luteus UH-Slu-Lm8-n1</name>
    <dbReference type="NCBI Taxonomy" id="930992"/>
    <lineage>
        <taxon>Eukaryota</taxon>
        <taxon>Fungi</taxon>
        <taxon>Dikarya</taxon>
        <taxon>Basidiomycota</taxon>
        <taxon>Agaricomycotina</taxon>
        <taxon>Agaricomycetes</taxon>
        <taxon>Agaricomycetidae</taxon>
        <taxon>Boletales</taxon>
        <taxon>Suillineae</taxon>
        <taxon>Suillaceae</taxon>
        <taxon>Suillus</taxon>
    </lineage>
</organism>
<name>A0A0C9Z9H7_9AGAM</name>
<feature type="region of interest" description="Disordered" evidence="1">
    <location>
        <begin position="94"/>
        <end position="173"/>
    </location>
</feature>
<feature type="region of interest" description="Disordered" evidence="1">
    <location>
        <begin position="286"/>
        <end position="305"/>
    </location>
</feature>
<evidence type="ECO:0000256" key="1">
    <source>
        <dbReference type="SAM" id="MobiDB-lite"/>
    </source>
</evidence>
<accession>A0A0C9Z9H7</accession>
<dbReference type="Proteomes" id="UP000054485">
    <property type="component" value="Unassembled WGS sequence"/>
</dbReference>
<sequence>MSASSAHSNSEFALVTDKSSLAHEIAMALATAFAQHGNAATSFSPLLLSCAAELRDKSGPNGRLVTLPDWNAISEVDPRIKSHPLFPKTVGYHQATSPIAPPATPWPPSPLTPTPTTPAAPTPTTSTPTPAVTMVPSGKLFVLGNGKHRAPMPDDNDDVPESRARKNKVKSAPMVLDEDEDIPARKVIIVKNPMQPTAPKAPDSDAPEMLMPEDDASGSTECLFGIRCKQCIKDDASCIIMLGKKLCEVRKCCRCYDMKKTKCVHLMEEEAATLLVEVTLKRTSKKTRGVKRTRSQVRNTTRNTTRAAQPLHAVDADDVVPDDVMPPEIVPSTHHVDNNVNIDFTMEHPAPDSPAHVVREVAPEPPAPQPSNLDILQTINAMRQDFAGLLQVSCDHVDVIRWEVNTWVDEVEDRLTAQIAAMEKKMREIDLETASNTVNMGHMANAMRIMAQPAGISAVGPVAGPSFQGHPFGDIPQSWLARPSATEGDVLILDPSLSLVGKQFTNIWDISCRPAASGVGQHADAAVETGSNLSSVSSSDSSPGH</sequence>
<dbReference type="AlphaFoldDB" id="A0A0C9Z9H7"/>